<dbReference type="PANTHER" id="PTHR12327">
    <property type="entry name" value="ALPHA-TUBULIN N-ACETYLTRANSFERASE 1"/>
    <property type="match status" value="1"/>
</dbReference>
<feature type="coiled-coil region" evidence="4">
    <location>
        <begin position="272"/>
        <end position="299"/>
    </location>
</feature>
<dbReference type="AlphaFoldDB" id="A0AAU9J762"/>
<dbReference type="EC" id="2.3.1.108" evidence="3"/>
<evidence type="ECO:0000256" key="2">
    <source>
        <dbReference type="ARBA" id="ARBA00023315"/>
    </source>
</evidence>
<gene>
    <name evidence="7" type="ORF">BSTOLATCC_MIC18808</name>
</gene>
<dbReference type="HAMAP" id="MF_03130">
    <property type="entry name" value="mec17"/>
    <property type="match status" value="1"/>
</dbReference>
<evidence type="ECO:0000256" key="4">
    <source>
        <dbReference type="SAM" id="Coils"/>
    </source>
</evidence>
<comment type="similarity">
    <text evidence="3">Belongs to the acetyltransferase ATAT1 family.</text>
</comment>
<dbReference type="GO" id="GO:0005874">
    <property type="term" value="C:microtubule"/>
    <property type="evidence" value="ECO:0007669"/>
    <property type="project" value="InterPro"/>
</dbReference>
<dbReference type="PANTHER" id="PTHR12327:SF0">
    <property type="entry name" value="ALPHA-TUBULIN N-ACETYLTRANSFERASE 1"/>
    <property type="match status" value="1"/>
</dbReference>
<proteinExistence type="inferred from homology"/>
<dbReference type="EMBL" id="CAJZBQ010000018">
    <property type="protein sequence ID" value="CAG9317563.1"/>
    <property type="molecule type" value="Genomic_DNA"/>
</dbReference>
<organism evidence="7 8">
    <name type="scientific">Blepharisma stoltei</name>
    <dbReference type="NCBI Taxonomy" id="1481888"/>
    <lineage>
        <taxon>Eukaryota</taxon>
        <taxon>Sar</taxon>
        <taxon>Alveolata</taxon>
        <taxon>Ciliophora</taxon>
        <taxon>Postciliodesmatophora</taxon>
        <taxon>Heterotrichea</taxon>
        <taxon>Heterotrichida</taxon>
        <taxon>Blepharismidae</taxon>
        <taxon>Blepharisma</taxon>
    </lineage>
</organism>
<dbReference type="InterPro" id="IPR007965">
    <property type="entry name" value="GNAT_ATAT"/>
</dbReference>
<dbReference type="GO" id="GO:0019799">
    <property type="term" value="F:tubulin N-acetyltransferase activity"/>
    <property type="evidence" value="ECO:0007669"/>
    <property type="project" value="UniProtKB-UniRule"/>
</dbReference>
<comment type="catalytic activity">
    <reaction evidence="3">
        <text>L-lysyl-[alpha-tubulin] + acetyl-CoA = N(6)-acetyl-L-lysyl-[alpha-tubulin] + CoA + H(+)</text>
        <dbReference type="Rhea" id="RHEA:15277"/>
        <dbReference type="Rhea" id="RHEA-COMP:11278"/>
        <dbReference type="Rhea" id="RHEA-COMP:11279"/>
        <dbReference type="ChEBI" id="CHEBI:15378"/>
        <dbReference type="ChEBI" id="CHEBI:29969"/>
        <dbReference type="ChEBI" id="CHEBI:57287"/>
        <dbReference type="ChEBI" id="CHEBI:57288"/>
        <dbReference type="ChEBI" id="CHEBI:61930"/>
        <dbReference type="EC" id="2.3.1.108"/>
    </reaction>
</comment>
<feature type="site" description="Crucial for catalytic activity" evidence="3">
    <location>
        <position position="48"/>
    </location>
</feature>
<feature type="binding site" evidence="3">
    <location>
        <begin position="144"/>
        <end position="153"/>
    </location>
    <ligand>
        <name>acetyl-CoA</name>
        <dbReference type="ChEBI" id="CHEBI:57288"/>
    </ligand>
</feature>
<evidence type="ECO:0000256" key="5">
    <source>
        <dbReference type="SAM" id="MobiDB-lite"/>
    </source>
</evidence>
<evidence type="ECO:0000259" key="6">
    <source>
        <dbReference type="PROSITE" id="PS51730"/>
    </source>
</evidence>
<evidence type="ECO:0000313" key="8">
    <source>
        <dbReference type="Proteomes" id="UP001162131"/>
    </source>
</evidence>
<protein>
    <recommendedName>
        <fullName evidence="3">Alpha-tubulin N-acetyltransferase</fullName>
        <shortName evidence="3">Alpha-TAT</shortName>
        <shortName evidence="3">TAT</shortName>
        <ecNumber evidence="3">2.3.1.108</ecNumber>
    </recommendedName>
    <alternativeName>
        <fullName evidence="3">Acetyltransferase mec-17 homolog</fullName>
    </alternativeName>
</protein>
<comment type="function">
    <text evidence="3">Specifically acetylates 'Lys-40' in alpha-tubulin on the lumenal side of microtubules. Promotes microtubule destabilization and accelerates microtubule dynamics; this activity may be independent of acetylation activity. Acetylates alpha-tubulin with a slow enzymatic rate, due to a catalytic site that is not optimized for acetyl transfer. Enters the microtubule through each end and diffuses quickly throughout the lumen of microtubules. Acetylates only long/old microtubules because of its slow acetylation rate since it does not have time to act on dynamically unstable microtubules before the enzyme is released.</text>
</comment>
<sequence>MEFGFDVRRVLRPDEDGFTIITPQSDSIQNKELCEIINEMGKASARAQSLGAVITTPSRFFSSSDSKLYIKSENQKVIGILKTGRRKLFYTDMIGKITEMTPLCLLDFYVHESMQRHGHGKLIYERMLEEENVLPNKIAIDRPSNKLISFMRKHYGLADYIPQNNNFVIYHQFFDTNFKLPKRAGHNSYEERKEAYHEKPQEDLEENYYEQPYRKTQDLHHRPQETYNEPQEHYRNEAHNERNEPQRNYHYLQQNNYGSSSQRCKSREDKILDQIRSNIVVTEDQLKETRERITKMEAETKMSGYQPRAPWATSGTGREKKTSSSDYGAYLNYQKRY</sequence>
<name>A0AAU9J762_9CILI</name>
<dbReference type="GO" id="GO:0070507">
    <property type="term" value="P:regulation of microtubule cytoskeleton organization"/>
    <property type="evidence" value="ECO:0007669"/>
    <property type="project" value="UniProtKB-UniRule"/>
</dbReference>
<keyword evidence="8" id="KW-1185">Reference proteome</keyword>
<evidence type="ECO:0000313" key="7">
    <source>
        <dbReference type="EMBL" id="CAG9317563.1"/>
    </source>
</evidence>
<evidence type="ECO:0000256" key="3">
    <source>
        <dbReference type="HAMAP-Rule" id="MF_03130"/>
    </source>
</evidence>
<comment type="caution">
    <text evidence="7">The sequence shown here is derived from an EMBL/GenBank/DDBJ whole genome shotgun (WGS) entry which is preliminary data.</text>
</comment>
<dbReference type="Gene3D" id="3.40.630.30">
    <property type="match status" value="1"/>
</dbReference>
<keyword evidence="2 3" id="KW-0012">Acyltransferase</keyword>
<reference evidence="7" key="1">
    <citation type="submission" date="2021-09" db="EMBL/GenBank/DDBJ databases">
        <authorList>
            <consortium name="AG Swart"/>
            <person name="Singh M."/>
            <person name="Singh A."/>
            <person name="Seah K."/>
            <person name="Emmerich C."/>
        </authorList>
    </citation>
    <scope>NUCLEOTIDE SEQUENCE</scope>
    <source>
        <strain evidence="7">ATCC30299</strain>
    </source>
</reference>
<dbReference type="InterPro" id="IPR038746">
    <property type="entry name" value="Atat"/>
</dbReference>
<dbReference type="Pfam" id="PF05301">
    <property type="entry name" value="Acetyltransf_16"/>
    <property type="match status" value="1"/>
</dbReference>
<evidence type="ECO:0000256" key="1">
    <source>
        <dbReference type="ARBA" id="ARBA00022679"/>
    </source>
</evidence>
<feature type="region of interest" description="Disordered" evidence="5">
    <location>
        <begin position="301"/>
        <end position="337"/>
    </location>
</feature>
<dbReference type="PROSITE" id="PS51730">
    <property type="entry name" value="GNAT_ATAT"/>
    <property type="match status" value="1"/>
</dbReference>
<keyword evidence="4" id="KW-0175">Coiled coil</keyword>
<feature type="binding site" evidence="3">
    <location>
        <begin position="108"/>
        <end position="121"/>
    </location>
    <ligand>
        <name>acetyl-CoA</name>
        <dbReference type="ChEBI" id="CHEBI:57288"/>
    </ligand>
</feature>
<feature type="domain" description="N-acetyltransferase" evidence="6">
    <location>
        <begin position="1"/>
        <end position="174"/>
    </location>
</feature>
<keyword evidence="1 3" id="KW-0808">Transferase</keyword>
<dbReference type="Proteomes" id="UP001162131">
    <property type="component" value="Unassembled WGS sequence"/>
</dbReference>
<accession>A0AAU9J762</accession>